<evidence type="ECO:0000313" key="2">
    <source>
        <dbReference type="Proteomes" id="UP000789920"/>
    </source>
</evidence>
<proteinExistence type="predicted"/>
<reference evidence="1" key="1">
    <citation type="submission" date="2021-06" db="EMBL/GenBank/DDBJ databases">
        <authorList>
            <person name="Kallberg Y."/>
            <person name="Tangrot J."/>
            <person name="Rosling A."/>
        </authorList>
    </citation>
    <scope>NUCLEOTIDE SEQUENCE</scope>
    <source>
        <strain evidence="1">MA461A</strain>
    </source>
</reference>
<organism evidence="1 2">
    <name type="scientific">Racocetra persica</name>
    <dbReference type="NCBI Taxonomy" id="160502"/>
    <lineage>
        <taxon>Eukaryota</taxon>
        <taxon>Fungi</taxon>
        <taxon>Fungi incertae sedis</taxon>
        <taxon>Mucoromycota</taxon>
        <taxon>Glomeromycotina</taxon>
        <taxon>Glomeromycetes</taxon>
        <taxon>Diversisporales</taxon>
        <taxon>Gigasporaceae</taxon>
        <taxon>Racocetra</taxon>
    </lineage>
</organism>
<gene>
    <name evidence="1" type="ORF">RPERSI_LOCUS33007</name>
</gene>
<comment type="caution">
    <text evidence="1">The sequence shown here is derived from an EMBL/GenBank/DDBJ whole genome shotgun (WGS) entry which is preliminary data.</text>
</comment>
<keyword evidence="2" id="KW-1185">Reference proteome</keyword>
<feature type="non-terminal residue" evidence="1">
    <location>
        <position position="1"/>
    </location>
</feature>
<accession>A0ACA9SNJ9</accession>
<dbReference type="Proteomes" id="UP000789920">
    <property type="component" value="Unassembled WGS sequence"/>
</dbReference>
<name>A0ACA9SNJ9_9GLOM</name>
<sequence length="135" mass="15566">FDLITDRFTPKHRTIIVTIFLIASIYIFSPIAYGSTWEKSSCANSKWLSTWDYDCNLYVRSHLNKDTNSTGIEITNPEFSDIKAFDKRAVEDKSDEQCHEKAQGLKTNVEKNEVKQCIPRMAHPKDFRVFLSATP</sequence>
<evidence type="ECO:0000313" key="1">
    <source>
        <dbReference type="EMBL" id="CAG8843969.1"/>
    </source>
</evidence>
<protein>
    <submittedName>
        <fullName evidence="1">35765_t:CDS:1</fullName>
    </submittedName>
</protein>
<dbReference type="EMBL" id="CAJVQC010140543">
    <property type="protein sequence ID" value="CAG8843969.1"/>
    <property type="molecule type" value="Genomic_DNA"/>
</dbReference>